<proteinExistence type="predicted"/>
<evidence type="ECO:0000313" key="1">
    <source>
        <dbReference type="Proteomes" id="UP001652660"/>
    </source>
</evidence>
<accession>A0ABM4UBV8</accession>
<evidence type="ECO:0000313" key="2">
    <source>
        <dbReference type="RefSeq" id="XP_071904767.1"/>
    </source>
</evidence>
<reference evidence="2" key="1">
    <citation type="submission" date="2025-08" db="UniProtKB">
        <authorList>
            <consortium name="RefSeq"/>
        </authorList>
    </citation>
    <scope>IDENTIFICATION</scope>
    <source>
        <tissue evidence="2">Leaves</tissue>
    </source>
</reference>
<keyword evidence="1" id="KW-1185">Reference proteome</keyword>
<protein>
    <submittedName>
        <fullName evidence="2">Uncharacterized protein</fullName>
    </submittedName>
</protein>
<organism evidence="1 2">
    <name type="scientific">Coffea arabica</name>
    <name type="common">Arabian coffee</name>
    <dbReference type="NCBI Taxonomy" id="13443"/>
    <lineage>
        <taxon>Eukaryota</taxon>
        <taxon>Viridiplantae</taxon>
        <taxon>Streptophyta</taxon>
        <taxon>Embryophyta</taxon>
        <taxon>Tracheophyta</taxon>
        <taxon>Spermatophyta</taxon>
        <taxon>Magnoliopsida</taxon>
        <taxon>eudicotyledons</taxon>
        <taxon>Gunneridae</taxon>
        <taxon>Pentapetalae</taxon>
        <taxon>asterids</taxon>
        <taxon>lamiids</taxon>
        <taxon>Gentianales</taxon>
        <taxon>Rubiaceae</taxon>
        <taxon>Ixoroideae</taxon>
        <taxon>Gardenieae complex</taxon>
        <taxon>Bertiereae - Coffeeae clade</taxon>
        <taxon>Coffeeae</taxon>
        <taxon>Coffea</taxon>
    </lineage>
</organism>
<dbReference type="Proteomes" id="UP001652660">
    <property type="component" value="Chromosome 5e"/>
</dbReference>
<name>A0ABM4UBV8_COFAR</name>
<gene>
    <name evidence="2" type="primary">LOC140006571</name>
</gene>
<dbReference type="GeneID" id="140006571"/>
<dbReference type="RefSeq" id="XP_071904767.1">
    <property type="nucleotide sequence ID" value="XM_072048666.1"/>
</dbReference>
<sequence length="414" mass="47516">MGTQESEFHSLAEVNAAECTTKVNVAECKSRPDKIDSELRSSVISFAATFNEFLRTLIREGRLREDYPILDENEWLSTVSNQAKRKEGNFTKWMKGKFMNQILEETKESNSKKVPLSTSTPIKKWTDAHLATVETDKFEVLHGEMEEHLEGDYGFAIEEHHLFGESSKLHSSSISVQDELEHSMLSNERELEFKNQLLELETVKMDEQLNMEENSIVEMPFIEDDGILKNLDEPLVEDTKEVGIGDGENEILGHPMFLTEGITLNPGYQEVKTDCSFKVFSPSRSAEDECSSYVGVTGSVLGIVENWAPNANQVTVETDYSNEGNDGMIYTHNLQVNVSLETKLIKPNGIFYLGVAKFQDETKHYFDDDETDRSQSIYKIMNKFKTTEKPKHARYYLYYVYHSSFYFRGSHFYY</sequence>